<dbReference type="InterPro" id="IPR036397">
    <property type="entry name" value="RNaseH_sf"/>
</dbReference>
<dbReference type="GO" id="GO:0006310">
    <property type="term" value="P:DNA recombination"/>
    <property type="evidence" value="ECO:0007669"/>
    <property type="project" value="UniProtKB-KW"/>
</dbReference>
<dbReference type="InterPro" id="IPR043128">
    <property type="entry name" value="Rev_trsase/Diguanyl_cyclase"/>
</dbReference>
<gene>
    <name evidence="11" type="ORF">L484_004991</name>
</gene>
<dbReference type="Proteomes" id="UP000030645">
    <property type="component" value="Unassembled WGS sequence"/>
</dbReference>
<evidence type="ECO:0000256" key="1">
    <source>
        <dbReference type="ARBA" id="ARBA00022679"/>
    </source>
</evidence>
<dbReference type="GO" id="GO:0006508">
    <property type="term" value="P:proteolysis"/>
    <property type="evidence" value="ECO:0007669"/>
    <property type="project" value="InterPro"/>
</dbReference>
<organism evidence="11 12">
    <name type="scientific">Morus notabilis</name>
    <dbReference type="NCBI Taxonomy" id="981085"/>
    <lineage>
        <taxon>Eukaryota</taxon>
        <taxon>Viridiplantae</taxon>
        <taxon>Streptophyta</taxon>
        <taxon>Embryophyta</taxon>
        <taxon>Tracheophyta</taxon>
        <taxon>Spermatophyta</taxon>
        <taxon>Magnoliopsida</taxon>
        <taxon>eudicotyledons</taxon>
        <taxon>Gunneridae</taxon>
        <taxon>Pentapetalae</taxon>
        <taxon>rosids</taxon>
        <taxon>fabids</taxon>
        <taxon>Rosales</taxon>
        <taxon>Moraceae</taxon>
        <taxon>Moreae</taxon>
        <taxon>Morus</taxon>
    </lineage>
</organism>
<dbReference type="GO" id="GO:0004190">
    <property type="term" value="F:aspartic-type endopeptidase activity"/>
    <property type="evidence" value="ECO:0007669"/>
    <property type="project" value="InterPro"/>
</dbReference>
<keyword evidence="1" id="KW-0808">Transferase</keyword>
<dbReference type="Pfam" id="PF13456">
    <property type="entry name" value="RVT_3"/>
    <property type="match status" value="1"/>
</dbReference>
<dbReference type="InterPro" id="IPR021109">
    <property type="entry name" value="Peptidase_aspartic_dom_sf"/>
</dbReference>
<dbReference type="Gene3D" id="2.40.70.10">
    <property type="entry name" value="Acid Proteases"/>
    <property type="match status" value="1"/>
</dbReference>
<accession>W9S6M1</accession>
<evidence type="ECO:0000259" key="8">
    <source>
        <dbReference type="Pfam" id="PF00078"/>
    </source>
</evidence>
<dbReference type="InterPro" id="IPR000477">
    <property type="entry name" value="RT_dom"/>
</dbReference>
<dbReference type="InterPro" id="IPR043502">
    <property type="entry name" value="DNA/RNA_pol_sf"/>
</dbReference>
<dbReference type="CDD" id="cd00303">
    <property type="entry name" value="retropepsin_like"/>
    <property type="match status" value="1"/>
</dbReference>
<dbReference type="eggNOG" id="KOG0017">
    <property type="taxonomic scope" value="Eukaryota"/>
</dbReference>
<reference evidence="12" key="1">
    <citation type="submission" date="2013-01" db="EMBL/GenBank/DDBJ databases">
        <title>Draft Genome Sequence of a Mulberry Tree, Morus notabilis C.K. Schneid.</title>
        <authorList>
            <person name="He N."/>
            <person name="Zhao S."/>
        </authorList>
    </citation>
    <scope>NUCLEOTIDE SEQUENCE</scope>
</reference>
<keyword evidence="2" id="KW-0548">Nucleotidyltransferase</keyword>
<evidence type="ECO:0000313" key="11">
    <source>
        <dbReference type="EMBL" id="EXC28861.1"/>
    </source>
</evidence>
<dbReference type="SUPFAM" id="SSF50630">
    <property type="entry name" value="Acid proteases"/>
    <property type="match status" value="1"/>
</dbReference>
<dbReference type="Gene3D" id="3.30.420.10">
    <property type="entry name" value="Ribonuclease H-like superfamily/Ribonuclease H"/>
    <property type="match status" value="1"/>
</dbReference>
<evidence type="ECO:0000256" key="7">
    <source>
        <dbReference type="ARBA" id="ARBA00023172"/>
    </source>
</evidence>
<dbReference type="PANTHER" id="PTHR48475">
    <property type="entry name" value="RIBONUCLEASE H"/>
    <property type="match status" value="1"/>
</dbReference>
<evidence type="ECO:0000256" key="6">
    <source>
        <dbReference type="ARBA" id="ARBA00022918"/>
    </source>
</evidence>
<evidence type="ECO:0000256" key="2">
    <source>
        <dbReference type="ARBA" id="ARBA00022695"/>
    </source>
</evidence>
<dbReference type="PANTHER" id="PTHR48475:SF1">
    <property type="entry name" value="RNASE H TYPE-1 DOMAIN-CONTAINING PROTEIN"/>
    <property type="match status" value="1"/>
</dbReference>
<evidence type="ECO:0000313" key="12">
    <source>
        <dbReference type="Proteomes" id="UP000030645"/>
    </source>
</evidence>
<keyword evidence="5" id="KW-0229">DNA integration</keyword>
<protein>
    <submittedName>
        <fullName evidence="11">Retrovirus-related Pol polyprotein from transposon 17.6</fullName>
    </submittedName>
</protein>
<evidence type="ECO:0000256" key="4">
    <source>
        <dbReference type="ARBA" id="ARBA00022884"/>
    </source>
</evidence>
<feature type="domain" description="Reverse transcriptase" evidence="8">
    <location>
        <begin position="457"/>
        <end position="534"/>
    </location>
</feature>
<evidence type="ECO:0000256" key="3">
    <source>
        <dbReference type="ARBA" id="ARBA00022842"/>
    </source>
</evidence>
<dbReference type="GO" id="GO:0004523">
    <property type="term" value="F:RNA-DNA hybrid ribonuclease activity"/>
    <property type="evidence" value="ECO:0007669"/>
    <property type="project" value="InterPro"/>
</dbReference>
<keyword evidence="4" id="KW-0694">RNA-binding</keyword>
<dbReference type="GO" id="GO:0003723">
    <property type="term" value="F:RNA binding"/>
    <property type="evidence" value="ECO:0007669"/>
    <property type="project" value="UniProtKB-KW"/>
</dbReference>
<dbReference type="InterPro" id="IPR002156">
    <property type="entry name" value="RNaseH_domain"/>
</dbReference>
<dbReference type="Pfam" id="PF00078">
    <property type="entry name" value="RVT_1"/>
    <property type="match status" value="1"/>
</dbReference>
<name>W9S6M1_9ROSA</name>
<dbReference type="Gene3D" id="3.30.70.270">
    <property type="match status" value="2"/>
</dbReference>
<dbReference type="EMBL" id="KE346181">
    <property type="protein sequence ID" value="EXC28861.1"/>
    <property type="molecule type" value="Genomic_DNA"/>
</dbReference>
<dbReference type="AlphaFoldDB" id="W9S6M1"/>
<evidence type="ECO:0000259" key="9">
    <source>
        <dbReference type="Pfam" id="PF13456"/>
    </source>
</evidence>
<keyword evidence="7" id="KW-0233">DNA recombination</keyword>
<dbReference type="GO" id="GO:0015074">
    <property type="term" value="P:DNA integration"/>
    <property type="evidence" value="ECO:0007669"/>
    <property type="project" value="UniProtKB-KW"/>
</dbReference>
<dbReference type="CDD" id="cd09279">
    <property type="entry name" value="RNase_HI_like"/>
    <property type="match status" value="1"/>
</dbReference>
<dbReference type="SUPFAM" id="SSF56672">
    <property type="entry name" value="DNA/RNA polymerases"/>
    <property type="match status" value="1"/>
</dbReference>
<feature type="domain" description="Reverse transcriptase/retrotransposon-derived protein RNase H-like" evidence="10">
    <location>
        <begin position="598"/>
        <end position="660"/>
    </location>
</feature>
<dbReference type="PROSITE" id="PS00141">
    <property type="entry name" value="ASP_PROTEASE"/>
    <property type="match status" value="1"/>
</dbReference>
<dbReference type="GO" id="GO:0003964">
    <property type="term" value="F:RNA-directed DNA polymerase activity"/>
    <property type="evidence" value="ECO:0007669"/>
    <property type="project" value="UniProtKB-KW"/>
</dbReference>
<dbReference type="InterPro" id="IPR001969">
    <property type="entry name" value="Aspartic_peptidase_AS"/>
</dbReference>
<dbReference type="CDD" id="cd01647">
    <property type="entry name" value="RT_LTR"/>
    <property type="match status" value="1"/>
</dbReference>
<keyword evidence="6" id="KW-0695">RNA-directed DNA polymerase</keyword>
<keyword evidence="12" id="KW-1185">Reference proteome</keyword>
<sequence>MLFESGHTRYETVIYHVSKAGHDPRGNGRSKETPMDTQRREINRHGMVGTPERLAYLIQWQGDVAGNSGLKNLCPDEDTSKEESSHKAFKRAAGRTSTRIAWHGPLIQRFEEEREPTNILGLDEHGTDFGMFQGLVVIRRKEHPNFRMIICPGETDDRSNEGNAQRSTIARALHRSPKFQSLFDQLGYGPQARLMATEALMKILAEHRPQCYVSEAQASRAFLESTNSVTFTNEDMEVAYADHKRPLYLEVQINDVHVRRALVDTGSSVNIIPLATLTAVGIPHKRIMKVEVQIVRFGNSTKTSIGCIQLDLKCIKGRLRTKVVRILANQTPFDQMETHYADAEFYDNFANRGENDVSKPTSTPLPHLEEIRELSDNDLRNVLEKKRKKKEANTQCIKSLYMTDGPPTGYDGLGGLTIRRGKAPACLKDEFIFPNMDILVDSTAGQGMLSFMDGCSGLKNAGATYQRATTAVFHDMMGKEVEDYVYDLVVKSKMGEGHWNMLTKVFNRCQQYNLKMNPKKCAFGVSGGKFLGFMVHQRGIDVDPAKVRGITATAPLTTIKELKSFLGKLSYIRRFISGLAAQVAIFKPLLKKDAAFKWTGEHQRGFKKIQHSITNLPTVIGPSPEKRLWIYLVSTTSAIGALLAQEGEDGVEQSVYYLSEFDITCTTPTAIKNQAVINTTTQFGGNVSRNEKQEIRGDLPENRCCVATNEVEGFWTLRFDGSATTTVEGMGIVLISPCGHTSTLSHKITFSCTNNSAEYEVFLTGLATARNMGINKLKVIGDSNLVVRQMSGDFAVKELALAPYQAMAQRMVEKFEQVVIEHTPDREIAMPTRWQY</sequence>
<feature type="domain" description="RNase H type-1" evidence="9">
    <location>
        <begin position="719"/>
        <end position="824"/>
    </location>
</feature>
<evidence type="ECO:0000259" key="10">
    <source>
        <dbReference type="Pfam" id="PF17919"/>
    </source>
</evidence>
<dbReference type="Pfam" id="PF17919">
    <property type="entry name" value="RT_RNaseH_2"/>
    <property type="match status" value="1"/>
</dbReference>
<keyword evidence="3" id="KW-0460">Magnesium</keyword>
<proteinExistence type="predicted"/>
<evidence type="ECO:0000256" key="5">
    <source>
        <dbReference type="ARBA" id="ARBA00022908"/>
    </source>
</evidence>
<dbReference type="InterPro" id="IPR041577">
    <property type="entry name" value="RT_RNaseH_2"/>
</dbReference>